<gene>
    <name evidence="6" type="ORF">DFR39_101625</name>
</gene>
<comment type="caution">
    <text evidence="6">The sequence shown here is derived from an EMBL/GenBank/DDBJ whole genome shotgun (WGS) entry which is preliminary data.</text>
</comment>
<evidence type="ECO:0000313" key="7">
    <source>
        <dbReference type="Proteomes" id="UP000295357"/>
    </source>
</evidence>
<protein>
    <recommendedName>
        <fullName evidence="5">CENP-V/GFA domain-containing protein</fullName>
    </recommendedName>
</protein>
<reference evidence="6 7" key="1">
    <citation type="submission" date="2019-03" db="EMBL/GenBank/DDBJ databases">
        <title>Genomic Encyclopedia of Type Strains, Phase IV (KMG-IV): sequencing the most valuable type-strain genomes for metagenomic binning, comparative biology and taxonomic classification.</title>
        <authorList>
            <person name="Goeker M."/>
        </authorList>
    </citation>
    <scope>NUCLEOTIDE SEQUENCE [LARGE SCALE GENOMIC DNA]</scope>
    <source>
        <strain evidence="6 7">DSM 25082</strain>
    </source>
</reference>
<dbReference type="Proteomes" id="UP000295357">
    <property type="component" value="Unassembled WGS sequence"/>
</dbReference>
<dbReference type="EMBL" id="SNXE01000001">
    <property type="protein sequence ID" value="TDP13151.1"/>
    <property type="molecule type" value="Genomic_DNA"/>
</dbReference>
<feature type="domain" description="CENP-V/GFA" evidence="5">
    <location>
        <begin position="1"/>
        <end position="101"/>
    </location>
</feature>
<dbReference type="Gene3D" id="3.90.1590.10">
    <property type="entry name" value="glutathione-dependent formaldehyde- activating enzyme (gfa)"/>
    <property type="match status" value="1"/>
</dbReference>
<dbReference type="InterPro" id="IPR011057">
    <property type="entry name" value="Mss4-like_sf"/>
</dbReference>
<evidence type="ECO:0000256" key="4">
    <source>
        <dbReference type="ARBA" id="ARBA00023239"/>
    </source>
</evidence>
<keyword evidence="4" id="KW-0456">Lyase</keyword>
<evidence type="ECO:0000256" key="2">
    <source>
        <dbReference type="ARBA" id="ARBA00022723"/>
    </source>
</evidence>
<evidence type="ECO:0000256" key="3">
    <source>
        <dbReference type="ARBA" id="ARBA00022833"/>
    </source>
</evidence>
<dbReference type="Pfam" id="PF04828">
    <property type="entry name" value="GFA"/>
    <property type="match status" value="1"/>
</dbReference>
<dbReference type="PROSITE" id="PS51891">
    <property type="entry name" value="CENP_V_GFA"/>
    <property type="match status" value="1"/>
</dbReference>
<dbReference type="GO" id="GO:0016846">
    <property type="term" value="F:carbon-sulfur lyase activity"/>
    <property type="evidence" value="ECO:0007669"/>
    <property type="project" value="InterPro"/>
</dbReference>
<name>A0A4R6NBW3_9BURK</name>
<dbReference type="GO" id="GO:0046872">
    <property type="term" value="F:metal ion binding"/>
    <property type="evidence" value="ECO:0007669"/>
    <property type="project" value="UniProtKB-KW"/>
</dbReference>
<dbReference type="PANTHER" id="PTHR33337:SF40">
    <property type="entry name" value="CENP-V_GFA DOMAIN-CONTAINING PROTEIN-RELATED"/>
    <property type="match status" value="1"/>
</dbReference>
<evidence type="ECO:0000256" key="1">
    <source>
        <dbReference type="ARBA" id="ARBA00005495"/>
    </source>
</evidence>
<organism evidence="6 7">
    <name type="scientific">Roseateles asaccharophilus</name>
    <dbReference type="NCBI Taxonomy" id="582607"/>
    <lineage>
        <taxon>Bacteria</taxon>
        <taxon>Pseudomonadati</taxon>
        <taxon>Pseudomonadota</taxon>
        <taxon>Betaproteobacteria</taxon>
        <taxon>Burkholderiales</taxon>
        <taxon>Sphaerotilaceae</taxon>
        <taxon>Roseateles</taxon>
    </lineage>
</organism>
<sequence>MQPPTEATACHCTQCRKQSGHYFASANLPKSALQLSGAEHLSWYQASDKVRRGFCSRCGCWLFWEPIHRDWTSVALGALDGATHLALERHIFVAHKGDYYEIADGLPQNQD</sequence>
<keyword evidence="2" id="KW-0479">Metal-binding</keyword>
<dbReference type="PANTHER" id="PTHR33337">
    <property type="entry name" value="GFA DOMAIN-CONTAINING PROTEIN"/>
    <property type="match status" value="1"/>
</dbReference>
<proteinExistence type="inferred from homology"/>
<dbReference type="InterPro" id="IPR006913">
    <property type="entry name" value="CENP-V/GFA"/>
</dbReference>
<accession>A0A4R6NBW3</accession>
<dbReference type="AlphaFoldDB" id="A0A4R6NBW3"/>
<keyword evidence="7" id="KW-1185">Reference proteome</keyword>
<dbReference type="SUPFAM" id="SSF51316">
    <property type="entry name" value="Mss4-like"/>
    <property type="match status" value="1"/>
</dbReference>
<evidence type="ECO:0000313" key="6">
    <source>
        <dbReference type="EMBL" id="TDP13151.1"/>
    </source>
</evidence>
<keyword evidence="3" id="KW-0862">Zinc</keyword>
<evidence type="ECO:0000259" key="5">
    <source>
        <dbReference type="PROSITE" id="PS51891"/>
    </source>
</evidence>
<comment type="similarity">
    <text evidence="1">Belongs to the Gfa family.</text>
</comment>